<comment type="subcellular location">
    <subcellularLocation>
        <location evidence="2">Endosome</location>
    </subcellularLocation>
    <subcellularLocation>
        <location evidence="1">Vacuole membrane</location>
        <topology evidence="1">Peripheral membrane protein</topology>
    </subcellularLocation>
</comment>
<evidence type="ECO:0000259" key="10">
    <source>
        <dbReference type="PROSITE" id="PS50195"/>
    </source>
</evidence>
<dbReference type="InterPro" id="IPR001683">
    <property type="entry name" value="PX_dom"/>
</dbReference>
<dbReference type="InterPro" id="IPR036871">
    <property type="entry name" value="PX_dom_sf"/>
</dbReference>
<evidence type="ECO:0000313" key="12">
    <source>
        <dbReference type="Proteomes" id="UP000887229"/>
    </source>
</evidence>
<dbReference type="GO" id="GO:0010008">
    <property type="term" value="C:endosome membrane"/>
    <property type="evidence" value="ECO:0007669"/>
    <property type="project" value="UniProtKB-SubCell"/>
</dbReference>
<organism evidence="11 12">
    <name type="scientific">Emericellopsis atlantica</name>
    <dbReference type="NCBI Taxonomy" id="2614577"/>
    <lineage>
        <taxon>Eukaryota</taxon>
        <taxon>Fungi</taxon>
        <taxon>Dikarya</taxon>
        <taxon>Ascomycota</taxon>
        <taxon>Pezizomycotina</taxon>
        <taxon>Sordariomycetes</taxon>
        <taxon>Hypocreomycetidae</taxon>
        <taxon>Hypocreales</taxon>
        <taxon>Bionectriaceae</taxon>
        <taxon>Emericellopsis</taxon>
    </lineage>
</organism>
<comment type="caution">
    <text evidence="11">The sequence shown here is derived from an EMBL/GenBank/DDBJ whole genome shotgun (WGS) entry which is preliminary data.</text>
</comment>
<dbReference type="CDD" id="cd07280">
    <property type="entry name" value="PX_YPT35"/>
    <property type="match status" value="1"/>
</dbReference>
<evidence type="ECO:0000256" key="6">
    <source>
        <dbReference type="ARBA" id="ARBA00023136"/>
    </source>
</evidence>
<sequence length="193" mass="21499">MASAIDQGNDSSAGWSVAAANIPEPEAPNVVTSPPYWSSQPRRLHARHASNISTESLPTGAIRLRDNESADDDDRNNACWAQSVEIVDFTVVNGSAGSIGAFVVYIIKVQTLAGSYMHIRKRYSEFHDFRERLILSFPTFEAMIPQLPPKSVISKFRPKFLEKRRAGLQYFLHCVLLNPEFSGSPVLKDFLFA</sequence>
<dbReference type="GO" id="GO:0005774">
    <property type="term" value="C:vacuolar membrane"/>
    <property type="evidence" value="ECO:0007669"/>
    <property type="project" value="UniProtKB-SubCell"/>
</dbReference>
<dbReference type="RefSeq" id="XP_046122184.1">
    <property type="nucleotide sequence ID" value="XM_046259069.1"/>
</dbReference>
<evidence type="ECO:0000313" key="11">
    <source>
        <dbReference type="EMBL" id="KAG9258260.1"/>
    </source>
</evidence>
<keyword evidence="6" id="KW-0472">Membrane</keyword>
<gene>
    <name evidence="11" type="ORF">F5Z01DRAFT_327244</name>
</gene>
<dbReference type="AlphaFoldDB" id="A0A9P7ZV40"/>
<keyword evidence="4" id="KW-0926">Vacuole</keyword>
<dbReference type="InterPro" id="IPR037917">
    <property type="entry name" value="Ypt35_PX"/>
</dbReference>
<dbReference type="GeneID" id="70289972"/>
<dbReference type="Proteomes" id="UP000887229">
    <property type="component" value="Unassembled WGS sequence"/>
</dbReference>
<dbReference type="Pfam" id="PF00787">
    <property type="entry name" value="PX"/>
    <property type="match status" value="1"/>
</dbReference>
<accession>A0A9P7ZV40</accession>
<evidence type="ECO:0000256" key="2">
    <source>
        <dbReference type="ARBA" id="ARBA00004177"/>
    </source>
</evidence>
<dbReference type="GO" id="GO:0032266">
    <property type="term" value="F:phosphatidylinositol-3-phosphate binding"/>
    <property type="evidence" value="ECO:0007669"/>
    <property type="project" value="InterPro"/>
</dbReference>
<dbReference type="Gene3D" id="3.30.1520.10">
    <property type="entry name" value="Phox-like domain"/>
    <property type="match status" value="1"/>
</dbReference>
<keyword evidence="12" id="KW-1185">Reference proteome</keyword>
<evidence type="ECO:0000256" key="8">
    <source>
        <dbReference type="ARBA" id="ARBA00033774"/>
    </source>
</evidence>
<dbReference type="SUPFAM" id="SSF64268">
    <property type="entry name" value="PX domain"/>
    <property type="match status" value="1"/>
</dbReference>
<evidence type="ECO:0000256" key="3">
    <source>
        <dbReference type="ARBA" id="ARBA00007426"/>
    </source>
</evidence>
<proteinExistence type="inferred from homology"/>
<evidence type="ECO:0000256" key="4">
    <source>
        <dbReference type="ARBA" id="ARBA00022554"/>
    </source>
</evidence>
<dbReference type="PANTHER" id="PTHR10555">
    <property type="entry name" value="SORTING NEXIN"/>
    <property type="match status" value="1"/>
</dbReference>
<reference evidence="11" key="1">
    <citation type="journal article" date="2021" name="IMA Fungus">
        <title>Genomic characterization of three marine fungi, including Emericellopsis atlantica sp. nov. with signatures of a generalist lifestyle and marine biomass degradation.</title>
        <authorList>
            <person name="Hagestad O.C."/>
            <person name="Hou L."/>
            <person name="Andersen J.H."/>
            <person name="Hansen E.H."/>
            <person name="Altermark B."/>
            <person name="Li C."/>
            <person name="Kuhnert E."/>
            <person name="Cox R.J."/>
            <person name="Crous P.W."/>
            <person name="Spatafora J.W."/>
            <person name="Lail K."/>
            <person name="Amirebrahimi M."/>
            <person name="Lipzen A."/>
            <person name="Pangilinan J."/>
            <person name="Andreopoulos W."/>
            <person name="Hayes R.D."/>
            <person name="Ng V."/>
            <person name="Grigoriev I.V."/>
            <person name="Jackson S.A."/>
            <person name="Sutton T.D.S."/>
            <person name="Dobson A.D.W."/>
            <person name="Rama T."/>
        </authorList>
    </citation>
    <scope>NUCLEOTIDE SEQUENCE</scope>
    <source>
        <strain evidence="11">TS7</strain>
    </source>
</reference>
<comment type="similarity">
    <text evidence="3">Belongs to the YPT35 family.</text>
</comment>
<evidence type="ECO:0000256" key="1">
    <source>
        <dbReference type="ARBA" id="ARBA00004148"/>
    </source>
</evidence>
<comment type="function">
    <text evidence="7">Recruits the lipid transfer protein VPS13 to endosomal and vacuolar membranes.</text>
</comment>
<evidence type="ECO:0000256" key="5">
    <source>
        <dbReference type="ARBA" id="ARBA00022753"/>
    </source>
</evidence>
<dbReference type="OrthoDB" id="10254720at2759"/>
<evidence type="ECO:0000256" key="7">
    <source>
        <dbReference type="ARBA" id="ARBA00033728"/>
    </source>
</evidence>
<keyword evidence="5" id="KW-0967">Endosome</keyword>
<name>A0A9P7ZV40_9HYPO</name>
<protein>
    <recommendedName>
        <fullName evidence="8">Endosomal/vacuolar adapter protein YPT35</fullName>
    </recommendedName>
    <alternativeName>
        <fullName evidence="9">PX domain-containing protein YPT35</fullName>
    </alternativeName>
</protein>
<dbReference type="EMBL" id="MU251244">
    <property type="protein sequence ID" value="KAG9258260.1"/>
    <property type="molecule type" value="Genomic_DNA"/>
</dbReference>
<dbReference type="SMART" id="SM00312">
    <property type="entry name" value="PX"/>
    <property type="match status" value="1"/>
</dbReference>
<feature type="domain" description="PX" evidence="10">
    <location>
        <begin position="83"/>
        <end position="193"/>
    </location>
</feature>
<evidence type="ECO:0000256" key="9">
    <source>
        <dbReference type="ARBA" id="ARBA00033785"/>
    </source>
</evidence>
<dbReference type="PANTHER" id="PTHR10555:SF170">
    <property type="entry name" value="FI18122P1"/>
    <property type="match status" value="1"/>
</dbReference>
<dbReference type="PROSITE" id="PS50195">
    <property type="entry name" value="PX"/>
    <property type="match status" value="1"/>
</dbReference>